<dbReference type="Pfam" id="PF00210">
    <property type="entry name" value="Ferritin"/>
    <property type="match status" value="1"/>
</dbReference>
<comment type="caution">
    <text evidence="4">The sequence shown here is derived from an EMBL/GenBank/DDBJ whole genome shotgun (WGS) entry which is preliminary data.</text>
</comment>
<dbReference type="Gene3D" id="1.20.1260.10">
    <property type="match status" value="1"/>
</dbReference>
<keyword evidence="4" id="KW-0238">DNA-binding</keyword>
<keyword evidence="5" id="KW-1185">Reference proteome</keyword>
<dbReference type="InterPro" id="IPR009078">
    <property type="entry name" value="Ferritin-like_SF"/>
</dbReference>
<accession>A0A7W5CDG7</accession>
<dbReference type="PIRSF" id="PIRSF005900">
    <property type="entry name" value="Dps"/>
    <property type="match status" value="1"/>
</dbReference>
<organism evidence="4 5">
    <name type="scientific">Paenibacillus endophyticus</name>
    <dbReference type="NCBI Taxonomy" id="1294268"/>
    <lineage>
        <taxon>Bacteria</taxon>
        <taxon>Bacillati</taxon>
        <taxon>Bacillota</taxon>
        <taxon>Bacilli</taxon>
        <taxon>Bacillales</taxon>
        <taxon>Paenibacillaceae</taxon>
        <taxon>Paenibacillus</taxon>
    </lineage>
</organism>
<evidence type="ECO:0000313" key="4">
    <source>
        <dbReference type="EMBL" id="MBB3155702.1"/>
    </source>
</evidence>
<dbReference type="InterPro" id="IPR008331">
    <property type="entry name" value="Ferritin_DPS_dom"/>
</dbReference>
<dbReference type="GO" id="GO:0003677">
    <property type="term" value="F:DNA binding"/>
    <property type="evidence" value="ECO:0007669"/>
    <property type="project" value="UniProtKB-KW"/>
</dbReference>
<dbReference type="SUPFAM" id="SSF47240">
    <property type="entry name" value="Ferritin-like"/>
    <property type="match status" value="1"/>
</dbReference>
<dbReference type="InterPro" id="IPR012347">
    <property type="entry name" value="Ferritin-like"/>
</dbReference>
<gene>
    <name evidence="4" type="ORF">FHS16_005810</name>
</gene>
<protein>
    <submittedName>
        <fullName evidence="4">Starvation-inducible DNA-binding protein</fullName>
    </submittedName>
</protein>
<sequence length="153" mass="17421">MTTATTAKSTTVQQHLNHQIANWSVLYIKLHNYHWYVKGSQFFTLHVKFQELYEEAALHVDELAERLLALKGKPIATMKEHMKTSSIEEASNKEDATQMVDQLIADFTTIIGELKEGMQAAQEAEDETTADMLLAIHTTLEKHVWMLSAFNSK</sequence>
<comment type="similarity">
    <text evidence="1 2">Belongs to the Dps family.</text>
</comment>
<dbReference type="Proteomes" id="UP000518605">
    <property type="component" value="Unassembled WGS sequence"/>
</dbReference>
<dbReference type="InterPro" id="IPR002177">
    <property type="entry name" value="DPS_DNA-bd"/>
</dbReference>
<dbReference type="EMBL" id="JACHXW010000027">
    <property type="protein sequence ID" value="MBB3155702.1"/>
    <property type="molecule type" value="Genomic_DNA"/>
</dbReference>
<dbReference type="PANTHER" id="PTHR42932">
    <property type="entry name" value="GENERAL STRESS PROTEIN 20U"/>
    <property type="match status" value="1"/>
</dbReference>
<dbReference type="PANTHER" id="PTHR42932:SF1">
    <property type="entry name" value="GENERAL STRESS PROTEIN 20U"/>
    <property type="match status" value="1"/>
</dbReference>
<evidence type="ECO:0000313" key="5">
    <source>
        <dbReference type="Proteomes" id="UP000518605"/>
    </source>
</evidence>
<evidence type="ECO:0000256" key="1">
    <source>
        <dbReference type="ARBA" id="ARBA00009497"/>
    </source>
</evidence>
<reference evidence="4 5" key="1">
    <citation type="submission" date="2020-08" db="EMBL/GenBank/DDBJ databases">
        <title>Genomic Encyclopedia of Type Strains, Phase III (KMG-III): the genomes of soil and plant-associated and newly described type strains.</title>
        <authorList>
            <person name="Whitman W."/>
        </authorList>
    </citation>
    <scope>NUCLEOTIDE SEQUENCE [LARGE SCALE GENOMIC DNA]</scope>
    <source>
        <strain evidence="4 5">CECT 8234</strain>
    </source>
</reference>
<name>A0A7W5CDG7_9BACL</name>
<dbReference type="GO" id="GO:0008199">
    <property type="term" value="F:ferric iron binding"/>
    <property type="evidence" value="ECO:0007669"/>
    <property type="project" value="InterPro"/>
</dbReference>
<dbReference type="PRINTS" id="PR01346">
    <property type="entry name" value="HELNAPAPROT"/>
</dbReference>
<proteinExistence type="inferred from homology"/>
<evidence type="ECO:0000256" key="2">
    <source>
        <dbReference type="RuleBase" id="RU003875"/>
    </source>
</evidence>
<dbReference type="CDD" id="cd01043">
    <property type="entry name" value="DPS"/>
    <property type="match status" value="1"/>
</dbReference>
<feature type="domain" description="Ferritin/DPS" evidence="3">
    <location>
        <begin position="14"/>
        <end position="150"/>
    </location>
</feature>
<dbReference type="AlphaFoldDB" id="A0A7W5CDG7"/>
<evidence type="ECO:0000259" key="3">
    <source>
        <dbReference type="Pfam" id="PF00210"/>
    </source>
</evidence>
<dbReference type="RefSeq" id="WP_183570598.1">
    <property type="nucleotide sequence ID" value="NZ_CBCSLB010000027.1"/>
</dbReference>